<dbReference type="Gene3D" id="3.40.50.12780">
    <property type="entry name" value="N-terminal domain of ligase-like"/>
    <property type="match status" value="1"/>
</dbReference>
<dbReference type="InterPro" id="IPR006162">
    <property type="entry name" value="Ppantetheine_attach_site"/>
</dbReference>
<evidence type="ECO:0000256" key="2">
    <source>
        <dbReference type="ARBA" id="ARBA00022450"/>
    </source>
</evidence>
<dbReference type="FunFam" id="1.10.1200.10:FF:000005">
    <property type="entry name" value="Nonribosomal peptide synthetase 1"/>
    <property type="match status" value="1"/>
</dbReference>
<dbReference type="SMART" id="SM00823">
    <property type="entry name" value="PKS_PP"/>
    <property type="match status" value="1"/>
</dbReference>
<dbReference type="Gene3D" id="3.30.300.30">
    <property type="match status" value="1"/>
</dbReference>
<accession>A0A6G9Y9F5</accession>
<dbReference type="GO" id="GO:0043041">
    <property type="term" value="P:amino acid activation for nonribosomal peptide biosynthetic process"/>
    <property type="evidence" value="ECO:0007669"/>
    <property type="project" value="TreeGrafter"/>
</dbReference>
<evidence type="ECO:0000313" key="6">
    <source>
        <dbReference type="Proteomes" id="UP000503540"/>
    </source>
</evidence>
<dbReference type="FunFam" id="3.40.50.980:FF:000001">
    <property type="entry name" value="Non-ribosomal peptide synthetase"/>
    <property type="match status" value="1"/>
</dbReference>
<dbReference type="InterPro" id="IPR036736">
    <property type="entry name" value="ACP-like_sf"/>
</dbReference>
<feature type="domain" description="Carrier" evidence="4">
    <location>
        <begin position="544"/>
        <end position="619"/>
    </location>
</feature>
<dbReference type="InterPro" id="IPR042099">
    <property type="entry name" value="ANL_N_sf"/>
</dbReference>
<name>A0A6G9Y9F5_9NOCA</name>
<organism evidence="5 6">
    <name type="scientific">Nocardia arthritidis</name>
    <dbReference type="NCBI Taxonomy" id="228602"/>
    <lineage>
        <taxon>Bacteria</taxon>
        <taxon>Bacillati</taxon>
        <taxon>Actinomycetota</taxon>
        <taxon>Actinomycetes</taxon>
        <taxon>Mycobacteriales</taxon>
        <taxon>Nocardiaceae</taxon>
        <taxon>Nocardia</taxon>
    </lineage>
</organism>
<dbReference type="InterPro" id="IPR045851">
    <property type="entry name" value="AMP-bd_C_sf"/>
</dbReference>
<dbReference type="InterPro" id="IPR025110">
    <property type="entry name" value="AMP-bd_C"/>
</dbReference>
<dbReference type="PROSITE" id="PS51257">
    <property type="entry name" value="PROKAR_LIPOPROTEIN"/>
    <property type="match status" value="1"/>
</dbReference>
<dbReference type="SUPFAM" id="SSF47336">
    <property type="entry name" value="ACP-like"/>
    <property type="match status" value="1"/>
</dbReference>
<dbReference type="FunFam" id="3.40.50.12780:FF:000012">
    <property type="entry name" value="Non-ribosomal peptide synthetase"/>
    <property type="match status" value="1"/>
</dbReference>
<dbReference type="InterPro" id="IPR029058">
    <property type="entry name" value="AB_hydrolase_fold"/>
</dbReference>
<dbReference type="CDD" id="cd17643">
    <property type="entry name" value="A_NRPS_Cytc1-like"/>
    <property type="match status" value="1"/>
</dbReference>
<evidence type="ECO:0000256" key="3">
    <source>
        <dbReference type="ARBA" id="ARBA00022553"/>
    </source>
</evidence>
<keyword evidence="2" id="KW-0596">Phosphopantetheine</keyword>
<dbReference type="PANTHER" id="PTHR45527:SF14">
    <property type="entry name" value="PLIPASTATIN SYNTHASE SUBUNIT B"/>
    <property type="match status" value="1"/>
</dbReference>
<keyword evidence="3" id="KW-0597">Phosphoprotein</keyword>
<reference evidence="5 6" key="1">
    <citation type="journal article" date="2019" name="ACS Chem. Biol.">
        <title>Identification and Mobilization of a Cryptic Antibiotic Biosynthesis Gene Locus from a Human-Pathogenic Nocardia Isolate.</title>
        <authorList>
            <person name="Herisse M."/>
            <person name="Ishida K."/>
            <person name="Porter J.L."/>
            <person name="Howden B."/>
            <person name="Hertweck C."/>
            <person name="Stinear T.P."/>
            <person name="Pidot S.J."/>
        </authorList>
    </citation>
    <scope>NUCLEOTIDE SEQUENCE [LARGE SCALE GENOMIC DNA]</scope>
    <source>
        <strain evidence="5 6">AUSMDU00012717</strain>
    </source>
</reference>
<dbReference type="InterPro" id="IPR000873">
    <property type="entry name" value="AMP-dep_synth/lig_dom"/>
</dbReference>
<evidence type="ECO:0000259" key="4">
    <source>
        <dbReference type="PROSITE" id="PS50075"/>
    </source>
</evidence>
<dbReference type="Pfam" id="PF00501">
    <property type="entry name" value="AMP-binding"/>
    <property type="match status" value="1"/>
</dbReference>
<dbReference type="InterPro" id="IPR010071">
    <property type="entry name" value="AA_adenyl_dom"/>
</dbReference>
<dbReference type="KEGG" id="nah:F5544_09795"/>
<keyword evidence="6" id="KW-1185">Reference proteome</keyword>
<dbReference type="InterPro" id="IPR020806">
    <property type="entry name" value="PKS_PP-bd"/>
</dbReference>
<dbReference type="FunFam" id="3.40.50.980:FF:000002">
    <property type="entry name" value="Enterobactin synthetase component F"/>
    <property type="match status" value="1"/>
</dbReference>
<dbReference type="Gene3D" id="3.40.50.1820">
    <property type="entry name" value="alpha/beta hydrolase"/>
    <property type="match status" value="1"/>
</dbReference>
<dbReference type="GO" id="GO:0005829">
    <property type="term" value="C:cytosol"/>
    <property type="evidence" value="ECO:0007669"/>
    <property type="project" value="TreeGrafter"/>
</dbReference>
<dbReference type="Pfam" id="PF00550">
    <property type="entry name" value="PP-binding"/>
    <property type="match status" value="1"/>
</dbReference>
<dbReference type="Pfam" id="PF13193">
    <property type="entry name" value="AMP-binding_C"/>
    <property type="match status" value="1"/>
</dbReference>
<dbReference type="AlphaFoldDB" id="A0A6G9Y9F5"/>
<evidence type="ECO:0000256" key="1">
    <source>
        <dbReference type="ARBA" id="ARBA00001957"/>
    </source>
</evidence>
<gene>
    <name evidence="5" type="ORF">F5544_09795</name>
</gene>
<dbReference type="GO" id="GO:0044550">
    <property type="term" value="P:secondary metabolite biosynthetic process"/>
    <property type="evidence" value="ECO:0007669"/>
    <property type="project" value="TreeGrafter"/>
</dbReference>
<dbReference type="SUPFAM" id="SSF56801">
    <property type="entry name" value="Acetyl-CoA synthetase-like"/>
    <property type="match status" value="1"/>
</dbReference>
<dbReference type="PROSITE" id="PS00012">
    <property type="entry name" value="PHOSPHOPANTETHEINE"/>
    <property type="match status" value="1"/>
</dbReference>
<proteinExistence type="predicted"/>
<dbReference type="EMBL" id="CP046172">
    <property type="protein sequence ID" value="QIS09859.1"/>
    <property type="molecule type" value="Genomic_DNA"/>
</dbReference>
<comment type="cofactor">
    <cofactor evidence="1">
        <name>pantetheine 4'-phosphate</name>
        <dbReference type="ChEBI" id="CHEBI:47942"/>
    </cofactor>
</comment>
<protein>
    <submittedName>
        <fullName evidence="5">Amino acid adenylation domain-containing protein</fullName>
    </submittedName>
</protein>
<sequence length="629" mass="68468">MSRMRVPRESYSATTSGCGCSTIPTQFEAQVARTPGAIAVAGPAGVLADGVLTYRELNSRANQLARYLVAHDAGPERLVGLVLDRTVDAVIAILATLKAGAAYLPIDPVSPPGRILGLLADACPVHILMTANVSIPNMSTTWLAGGVFLERLRAYDDSDLAPSLLPDNPAYVIYTSGSAGEPKGVVVTHKNVARLFGEIDRLFRFRADDVWVLFHSYAFDFSVWELWGSLLNGGRLVVVPYMVSRSPRAFLKMLRREKVTILNQTPSAFYQLMDADQVEADSESLELKDSLALRYVFFGGETLDLKRLVGWYTRHSDSTPTLVNMYGITETTVHVTYIALNRQLIADAQGSLIGAAIPDLELHLLDDKMEPVPPGVPGEVYVSGGGLARGYLNRPSLTATRFVSNPFGGAGSRLYRTGDVARIQLNGAIEFLGRADYQVKVRGHRIELREIEEVLRSCTLVDDAVVVAREDRAGDRRLVAYVTGPGVSNVGVYEWARSWLPDYMVPSAYVVLDSFPLTVNGKLDRQSLPAPSGGDVPSDVDFVAPSSRVEMMLAEIWEEVLGIERIGIDDNFFTLGGHSLLAAQIISRVRERLGVDIPLQILYGAPTIAELANRIAGDAPGQEPTIEVL</sequence>
<dbReference type="PROSITE" id="PS50075">
    <property type="entry name" value="CARRIER"/>
    <property type="match status" value="1"/>
</dbReference>
<dbReference type="GO" id="GO:0031177">
    <property type="term" value="F:phosphopantetheine binding"/>
    <property type="evidence" value="ECO:0007669"/>
    <property type="project" value="InterPro"/>
</dbReference>
<evidence type="ECO:0000313" key="5">
    <source>
        <dbReference type="EMBL" id="QIS09859.1"/>
    </source>
</evidence>
<dbReference type="InterPro" id="IPR009081">
    <property type="entry name" value="PP-bd_ACP"/>
</dbReference>
<dbReference type="NCBIfam" id="TIGR01733">
    <property type="entry name" value="AA-adenyl-dom"/>
    <property type="match status" value="1"/>
</dbReference>
<dbReference type="FunFam" id="2.30.38.10:FF:000001">
    <property type="entry name" value="Non-ribosomal peptide synthetase PvdI"/>
    <property type="match status" value="1"/>
</dbReference>
<dbReference type="Proteomes" id="UP000503540">
    <property type="component" value="Chromosome"/>
</dbReference>
<dbReference type="PANTHER" id="PTHR45527">
    <property type="entry name" value="NONRIBOSOMAL PEPTIDE SYNTHETASE"/>
    <property type="match status" value="1"/>
</dbReference>